<proteinExistence type="predicted"/>
<evidence type="ECO:0000313" key="1">
    <source>
        <dbReference type="EMBL" id="KAF2443930.1"/>
    </source>
</evidence>
<organism evidence="1 2">
    <name type="scientific">Karstenula rhodostoma CBS 690.94</name>
    <dbReference type="NCBI Taxonomy" id="1392251"/>
    <lineage>
        <taxon>Eukaryota</taxon>
        <taxon>Fungi</taxon>
        <taxon>Dikarya</taxon>
        <taxon>Ascomycota</taxon>
        <taxon>Pezizomycotina</taxon>
        <taxon>Dothideomycetes</taxon>
        <taxon>Pleosporomycetidae</taxon>
        <taxon>Pleosporales</taxon>
        <taxon>Massarineae</taxon>
        <taxon>Didymosphaeriaceae</taxon>
        <taxon>Karstenula</taxon>
    </lineage>
</organism>
<dbReference type="Proteomes" id="UP000799764">
    <property type="component" value="Unassembled WGS sequence"/>
</dbReference>
<reference evidence="1" key="1">
    <citation type="journal article" date="2020" name="Stud. Mycol.">
        <title>101 Dothideomycetes genomes: a test case for predicting lifestyles and emergence of pathogens.</title>
        <authorList>
            <person name="Haridas S."/>
            <person name="Albert R."/>
            <person name="Binder M."/>
            <person name="Bloem J."/>
            <person name="Labutti K."/>
            <person name="Salamov A."/>
            <person name="Andreopoulos B."/>
            <person name="Baker S."/>
            <person name="Barry K."/>
            <person name="Bills G."/>
            <person name="Bluhm B."/>
            <person name="Cannon C."/>
            <person name="Castanera R."/>
            <person name="Culley D."/>
            <person name="Daum C."/>
            <person name="Ezra D."/>
            <person name="Gonzalez J."/>
            <person name="Henrissat B."/>
            <person name="Kuo A."/>
            <person name="Liang C."/>
            <person name="Lipzen A."/>
            <person name="Lutzoni F."/>
            <person name="Magnuson J."/>
            <person name="Mondo S."/>
            <person name="Nolan M."/>
            <person name="Ohm R."/>
            <person name="Pangilinan J."/>
            <person name="Park H.-J."/>
            <person name="Ramirez L."/>
            <person name="Alfaro M."/>
            <person name="Sun H."/>
            <person name="Tritt A."/>
            <person name="Yoshinaga Y."/>
            <person name="Zwiers L.-H."/>
            <person name="Turgeon B."/>
            <person name="Goodwin S."/>
            <person name="Spatafora J."/>
            <person name="Crous P."/>
            <person name="Grigoriev I."/>
        </authorList>
    </citation>
    <scope>NUCLEOTIDE SEQUENCE</scope>
    <source>
        <strain evidence="1">CBS 690.94</strain>
    </source>
</reference>
<comment type="caution">
    <text evidence="1">The sequence shown here is derived from an EMBL/GenBank/DDBJ whole genome shotgun (WGS) entry which is preliminary data.</text>
</comment>
<dbReference type="EMBL" id="MU001501">
    <property type="protein sequence ID" value="KAF2443930.1"/>
    <property type="molecule type" value="Genomic_DNA"/>
</dbReference>
<keyword evidence="2" id="KW-1185">Reference proteome</keyword>
<dbReference type="OrthoDB" id="5368161at2759"/>
<sequence length="476" mass="54636">MHRALLRPDLVSRIIKVLYPHWSEDEYIFLDLYNCAQVNKLFFSEAIRVLWQGCGNNTPGIRHLAQIAQQDLARAQIYAKHVSYLDFGLYENGIVYGTVTFDTVYLDVISSLSYPELESIEIYGTGDEIEDRLLECYLQPRLESFSLEGKFRGHLETFLDTVTRRCPNIKNVDFECKGPLTVRVGNFLAKHPQLNSFSLPHAQSVWSQKDFEPICRMSELEQLCVPYIEVSWLDMIDGGWPELDQLRTNLSSEAVGRMTQLAPGIGIVELKLRSNPSPSDVFLKLSQFTQLRSLELHLMRTDTPTESYINAQGFVNLARHCPKLFKFHVSGESSHPTIHGITDSLFDDLTRNLPEISDFCLDVDDTSALTFNAVCSLGKHCQKLWQARLSCNVDWMQDLEAVLPSGVQFKLTGLELVLHGERFPLERWTDADRERLSRFTEKFVRSAPEFSWVELFKGNDADEYMKGLLEEYINKR</sequence>
<protein>
    <submittedName>
        <fullName evidence="1">Uncharacterized protein</fullName>
    </submittedName>
</protein>
<dbReference type="AlphaFoldDB" id="A0A9P4UB67"/>
<evidence type="ECO:0000313" key="2">
    <source>
        <dbReference type="Proteomes" id="UP000799764"/>
    </source>
</evidence>
<name>A0A9P4UB67_9PLEO</name>
<dbReference type="InterPro" id="IPR032675">
    <property type="entry name" value="LRR_dom_sf"/>
</dbReference>
<accession>A0A9P4UB67</accession>
<dbReference type="Gene3D" id="3.80.10.10">
    <property type="entry name" value="Ribonuclease Inhibitor"/>
    <property type="match status" value="1"/>
</dbReference>
<dbReference type="SUPFAM" id="SSF52047">
    <property type="entry name" value="RNI-like"/>
    <property type="match status" value="1"/>
</dbReference>
<gene>
    <name evidence="1" type="ORF">P171DRAFT_432025</name>
</gene>